<reference evidence="3" key="1">
    <citation type="submission" date="2015-04" db="UniProtKB">
        <authorList>
            <consortium name="EnsemblPlants"/>
        </authorList>
    </citation>
    <scope>IDENTIFICATION</scope>
</reference>
<dbReference type="STRING" id="40148.A0A0E0AT31"/>
<protein>
    <submittedName>
        <fullName evidence="3">Uncharacterized protein</fullName>
    </submittedName>
</protein>
<keyword evidence="4" id="KW-1185">Reference proteome</keyword>
<dbReference type="eggNOG" id="ENOG502RXR6">
    <property type="taxonomic scope" value="Eukaryota"/>
</dbReference>
<organism evidence="3">
    <name type="scientific">Oryza glumipatula</name>
    <dbReference type="NCBI Taxonomy" id="40148"/>
    <lineage>
        <taxon>Eukaryota</taxon>
        <taxon>Viridiplantae</taxon>
        <taxon>Streptophyta</taxon>
        <taxon>Embryophyta</taxon>
        <taxon>Tracheophyta</taxon>
        <taxon>Spermatophyta</taxon>
        <taxon>Magnoliopsida</taxon>
        <taxon>Liliopsida</taxon>
        <taxon>Poales</taxon>
        <taxon>Poaceae</taxon>
        <taxon>BOP clade</taxon>
        <taxon>Oryzoideae</taxon>
        <taxon>Oryzeae</taxon>
        <taxon>Oryzinae</taxon>
        <taxon>Oryza</taxon>
    </lineage>
</organism>
<dbReference type="EnsemblPlants" id="OGLUM08G09050.1">
    <property type="protein sequence ID" value="OGLUM08G09050.1"/>
    <property type="gene ID" value="OGLUM08G09050"/>
</dbReference>
<name>A0A0E0AT31_9ORYZ</name>
<accession>A0A0E0AT31</accession>
<reference evidence="3" key="2">
    <citation type="submission" date="2018-05" db="EMBL/GenBank/DDBJ databases">
        <title>OgluRS3 (Oryza glumaepatula Reference Sequence Version 3).</title>
        <authorList>
            <person name="Zhang J."/>
            <person name="Kudrna D."/>
            <person name="Lee S."/>
            <person name="Talag J."/>
            <person name="Welchert J."/>
            <person name="Wing R.A."/>
        </authorList>
    </citation>
    <scope>NUCLEOTIDE SEQUENCE [LARGE SCALE GENOMIC DNA]</scope>
</reference>
<evidence type="ECO:0000256" key="1">
    <source>
        <dbReference type="SAM" id="Coils"/>
    </source>
</evidence>
<dbReference type="Gramene" id="OGLUM08G09050.1">
    <property type="protein sequence ID" value="OGLUM08G09050.1"/>
    <property type="gene ID" value="OGLUM08G09050"/>
</dbReference>
<dbReference type="PANTHER" id="PTHR34807:SF3">
    <property type="entry name" value="OS08G0270800 PROTEIN"/>
    <property type="match status" value="1"/>
</dbReference>
<evidence type="ECO:0000313" key="3">
    <source>
        <dbReference type="EnsemblPlants" id="OGLUM08G09050.1"/>
    </source>
</evidence>
<feature type="compositionally biased region" description="Polar residues" evidence="2">
    <location>
        <begin position="16"/>
        <end position="30"/>
    </location>
</feature>
<evidence type="ECO:0000313" key="4">
    <source>
        <dbReference type="Proteomes" id="UP000026961"/>
    </source>
</evidence>
<feature type="region of interest" description="Disordered" evidence="2">
    <location>
        <begin position="16"/>
        <end position="45"/>
    </location>
</feature>
<dbReference type="AlphaFoldDB" id="A0A0E0AT31"/>
<keyword evidence="1" id="KW-0175">Coiled coil</keyword>
<evidence type="ECO:0000256" key="2">
    <source>
        <dbReference type="SAM" id="MobiDB-lite"/>
    </source>
</evidence>
<dbReference type="HOGENOM" id="CLU_073964_0_0_1"/>
<dbReference type="PANTHER" id="PTHR34807">
    <property type="entry name" value="OS08G0270800 PROTEIN"/>
    <property type="match status" value="1"/>
</dbReference>
<dbReference type="Proteomes" id="UP000026961">
    <property type="component" value="Chromosome 8"/>
</dbReference>
<sequence length="326" mass="35994">MGLFGFFWHHIHGSPSHLTTAPQLQPASSESTKKQRPQETSLPTSTFPSSFISILSSSSSSLACSYLLLPLSLPGFLGLLLLRGVCWFLRGRGEADMKKAKVVLAQPAARAPPSPLLPRAPGHSRGGGGGCVGGGEEAYRARAKYKNLLQDYKELLEETEAKKKRLQMEKLKKQRLLAEVKFLRKRYKSMSENPSQTFVYRVKNPALPPTLRQPGWSHGEEYHTVRAIGSSSKGPSAHRRLNAAPRASPVIDLNEACEPSSEEMEELHGYQEPVRVGRVMRYPMEGDFAAGPSDAKMAAFWDVRSAASSRAGKRKISWQDQLALRV</sequence>
<feature type="coiled-coil region" evidence="1">
    <location>
        <begin position="138"/>
        <end position="193"/>
    </location>
</feature>
<proteinExistence type="predicted"/>